<evidence type="ECO:0000313" key="2">
    <source>
        <dbReference type="EMBL" id="MFD1147275.1"/>
    </source>
</evidence>
<name>A0ABW3QRQ5_9PSEU</name>
<keyword evidence="3" id="KW-1185">Reference proteome</keyword>
<evidence type="ECO:0000256" key="1">
    <source>
        <dbReference type="SAM" id="MobiDB-lite"/>
    </source>
</evidence>
<dbReference type="EMBL" id="JBHTLK010000031">
    <property type="protein sequence ID" value="MFD1147275.1"/>
    <property type="molecule type" value="Genomic_DNA"/>
</dbReference>
<evidence type="ECO:0000313" key="3">
    <source>
        <dbReference type="Proteomes" id="UP001597168"/>
    </source>
</evidence>
<accession>A0ABW3QRQ5</accession>
<comment type="caution">
    <text evidence="2">The sequence shown here is derived from an EMBL/GenBank/DDBJ whole genome shotgun (WGS) entry which is preliminary data.</text>
</comment>
<sequence length="108" mass="10997">MTHREIRITLPPGLPNDRYTGVKDAVSSLLGLWDIPVSCLESFDTDSGPPAAPSHPAPIDPTSADTAPANAAPADSTNAAPADSGTDRADAADRTDVTQADPPPADPA</sequence>
<feature type="compositionally biased region" description="Basic and acidic residues" evidence="1">
    <location>
        <begin position="85"/>
        <end position="96"/>
    </location>
</feature>
<organism evidence="2 3">
    <name type="scientific">Saccharothrix hoggarensis</name>
    <dbReference type="NCBI Taxonomy" id="913853"/>
    <lineage>
        <taxon>Bacteria</taxon>
        <taxon>Bacillati</taxon>
        <taxon>Actinomycetota</taxon>
        <taxon>Actinomycetes</taxon>
        <taxon>Pseudonocardiales</taxon>
        <taxon>Pseudonocardiaceae</taxon>
        <taxon>Saccharothrix</taxon>
    </lineage>
</organism>
<dbReference type="RefSeq" id="WP_380722264.1">
    <property type="nucleotide sequence ID" value="NZ_JBHTLK010000031.1"/>
</dbReference>
<gene>
    <name evidence="2" type="ORF">ACFQ3T_09080</name>
</gene>
<feature type="region of interest" description="Disordered" evidence="1">
    <location>
        <begin position="40"/>
        <end position="108"/>
    </location>
</feature>
<reference evidence="3" key="1">
    <citation type="journal article" date="2019" name="Int. J. Syst. Evol. Microbiol.">
        <title>The Global Catalogue of Microorganisms (GCM) 10K type strain sequencing project: providing services to taxonomists for standard genome sequencing and annotation.</title>
        <authorList>
            <consortium name="The Broad Institute Genomics Platform"/>
            <consortium name="The Broad Institute Genome Sequencing Center for Infectious Disease"/>
            <person name="Wu L."/>
            <person name="Ma J."/>
        </authorList>
    </citation>
    <scope>NUCLEOTIDE SEQUENCE [LARGE SCALE GENOMIC DNA]</scope>
    <source>
        <strain evidence="3">CCUG 60214</strain>
    </source>
</reference>
<proteinExistence type="predicted"/>
<protein>
    <submittedName>
        <fullName evidence="2">Uncharacterized protein</fullName>
    </submittedName>
</protein>
<feature type="compositionally biased region" description="Low complexity" evidence="1">
    <location>
        <begin position="60"/>
        <end position="84"/>
    </location>
</feature>
<feature type="compositionally biased region" description="Pro residues" evidence="1">
    <location>
        <begin position="50"/>
        <end position="59"/>
    </location>
</feature>
<dbReference type="Proteomes" id="UP001597168">
    <property type="component" value="Unassembled WGS sequence"/>
</dbReference>